<gene>
    <name evidence="2" type="ORF">DM48_111</name>
</gene>
<sequence>MKDAALLRDLPRPEPDRIVVRKSGNNPPLLFRQRKLVENRTNRSKQYLSHLEKAY</sequence>
<feature type="compositionally biased region" description="Basic and acidic residues" evidence="1">
    <location>
        <begin position="1"/>
        <end position="19"/>
    </location>
</feature>
<feature type="region of interest" description="Disordered" evidence="1">
    <location>
        <begin position="1"/>
        <end position="25"/>
    </location>
</feature>
<proteinExistence type="predicted"/>
<organism evidence="2 3">
    <name type="scientific">Burkholderia gladioli</name>
    <name type="common">Pseudomonas marginata</name>
    <name type="synonym">Phytomonas marginata</name>
    <dbReference type="NCBI Taxonomy" id="28095"/>
    <lineage>
        <taxon>Bacteria</taxon>
        <taxon>Pseudomonadati</taxon>
        <taxon>Pseudomonadota</taxon>
        <taxon>Betaproteobacteria</taxon>
        <taxon>Burkholderiales</taxon>
        <taxon>Burkholderiaceae</taxon>
        <taxon>Burkholderia</taxon>
    </lineage>
</organism>
<dbReference type="EMBL" id="JPGG01000016">
    <property type="protein sequence ID" value="KGC15282.1"/>
    <property type="molecule type" value="Genomic_DNA"/>
</dbReference>
<dbReference type="Proteomes" id="UP000029590">
    <property type="component" value="Unassembled WGS sequence"/>
</dbReference>
<reference evidence="2 3" key="1">
    <citation type="submission" date="2014-04" db="EMBL/GenBank/DDBJ databases">
        <authorList>
            <person name="Bishop-Lilly K.A."/>
            <person name="Broomall S.M."/>
            <person name="Chain P.S."/>
            <person name="Chertkov O."/>
            <person name="Coyne S.R."/>
            <person name="Daligault H.E."/>
            <person name="Davenport K.W."/>
            <person name="Erkkila T."/>
            <person name="Frey K.G."/>
            <person name="Gibbons H.S."/>
            <person name="Gu W."/>
            <person name="Jaissle J."/>
            <person name="Johnson S.L."/>
            <person name="Koroleva G.I."/>
            <person name="Ladner J.T."/>
            <person name="Lo C.-C."/>
            <person name="Minogue T.D."/>
            <person name="Munk C."/>
            <person name="Palacios G.F."/>
            <person name="Redden C.L."/>
            <person name="Rosenzweig C.N."/>
            <person name="Scholz M.B."/>
            <person name="Teshima H."/>
            <person name="Xu Y."/>
        </authorList>
    </citation>
    <scope>NUCLEOTIDE SEQUENCE [LARGE SCALE GENOMIC DNA]</scope>
    <source>
        <strain evidence="3">gladioli</strain>
    </source>
</reference>
<accession>A0AAW3F317</accession>
<evidence type="ECO:0000313" key="2">
    <source>
        <dbReference type="EMBL" id="KGC15282.1"/>
    </source>
</evidence>
<evidence type="ECO:0000313" key="3">
    <source>
        <dbReference type="Proteomes" id="UP000029590"/>
    </source>
</evidence>
<evidence type="ECO:0000256" key="1">
    <source>
        <dbReference type="SAM" id="MobiDB-lite"/>
    </source>
</evidence>
<protein>
    <submittedName>
        <fullName evidence="2">Uncharacterized protein</fullName>
    </submittedName>
</protein>
<comment type="caution">
    <text evidence="2">The sequence shown here is derived from an EMBL/GenBank/DDBJ whole genome shotgun (WGS) entry which is preliminary data.</text>
</comment>
<dbReference type="AlphaFoldDB" id="A0AAW3F317"/>
<dbReference type="KEGG" id="bgo:BM43_4422"/>
<name>A0AAW3F317_BURGA</name>